<dbReference type="InterPro" id="IPR037523">
    <property type="entry name" value="VOC_core"/>
</dbReference>
<comment type="caution">
    <text evidence="2">The sequence shown here is derived from an EMBL/GenBank/DDBJ whole genome shotgun (WGS) entry which is preliminary data.</text>
</comment>
<dbReference type="SUPFAM" id="SSF54593">
    <property type="entry name" value="Glyoxalase/Bleomycin resistance protein/Dihydroxybiphenyl dioxygenase"/>
    <property type="match status" value="1"/>
</dbReference>
<protein>
    <recommendedName>
        <fullName evidence="1">VOC domain-containing protein</fullName>
    </recommendedName>
</protein>
<accession>A0ABX5FMU3</accession>
<evidence type="ECO:0000259" key="1">
    <source>
        <dbReference type="PROSITE" id="PS51819"/>
    </source>
</evidence>
<dbReference type="Pfam" id="PF13669">
    <property type="entry name" value="Glyoxalase_4"/>
    <property type="match status" value="1"/>
</dbReference>
<keyword evidence="3" id="KW-1185">Reference proteome</keyword>
<dbReference type="Proteomes" id="UP000241645">
    <property type="component" value="Unassembled WGS sequence"/>
</dbReference>
<dbReference type="GeneID" id="95751902"/>
<dbReference type="InterPro" id="IPR029068">
    <property type="entry name" value="Glyas_Bleomycin-R_OHBP_Dase"/>
</dbReference>
<dbReference type="PROSITE" id="PS51819">
    <property type="entry name" value="VOC"/>
    <property type="match status" value="1"/>
</dbReference>
<dbReference type="EMBL" id="PXZO01000033">
    <property type="protein sequence ID" value="PSK08458.1"/>
    <property type="molecule type" value="Genomic_DNA"/>
</dbReference>
<organism evidence="2 3">
    <name type="scientific">Brevibacillus porteri</name>
    <dbReference type="NCBI Taxonomy" id="2126350"/>
    <lineage>
        <taxon>Bacteria</taxon>
        <taxon>Bacillati</taxon>
        <taxon>Bacillota</taxon>
        <taxon>Bacilli</taxon>
        <taxon>Bacillales</taxon>
        <taxon>Paenibacillaceae</taxon>
        <taxon>Brevibacillus</taxon>
    </lineage>
</organism>
<reference evidence="2 3" key="1">
    <citation type="submission" date="2018-03" db="EMBL/GenBank/DDBJ databases">
        <title>Brevisbacillus phylogenomics.</title>
        <authorList>
            <person name="Dunlap C."/>
        </authorList>
    </citation>
    <scope>NUCLEOTIDE SEQUENCE [LARGE SCALE GENOMIC DNA]</scope>
    <source>
        <strain evidence="2 3">NRRL B-41110</strain>
    </source>
</reference>
<dbReference type="Gene3D" id="3.10.180.10">
    <property type="entry name" value="2,3-Dihydroxybiphenyl 1,2-Dioxygenase, domain 1"/>
    <property type="match status" value="1"/>
</dbReference>
<proteinExistence type="predicted"/>
<dbReference type="RefSeq" id="WP_106835141.1">
    <property type="nucleotide sequence ID" value="NZ_JARMEW010000041.1"/>
</dbReference>
<feature type="domain" description="VOC" evidence="1">
    <location>
        <begin position="12"/>
        <end position="130"/>
    </location>
</feature>
<evidence type="ECO:0000313" key="2">
    <source>
        <dbReference type="EMBL" id="PSK08458.1"/>
    </source>
</evidence>
<sequence length="139" mass="15457">MVNANFFGPSATFHHVGLAISNTQQSLIGNLNMVEDSIQRVKVGFMNIGDCHVEVIQPTTEDSPVQNSIKKGNKLVHLCFEVDDIDDGLLHTISHKFKVIQNPTPAVAFGGRKIAWVFHPVWGLFELLERKPSIEDHSV</sequence>
<evidence type="ECO:0000313" key="3">
    <source>
        <dbReference type="Proteomes" id="UP000241645"/>
    </source>
</evidence>
<name>A0ABX5FMU3_9BACL</name>
<gene>
    <name evidence="2" type="ORF">C7R92_17560</name>
</gene>